<name>A0A1X7TY25_AMPQE</name>
<dbReference type="OMA" id="NCSHTYL"/>
<sequence>SFHEFAKQYCFQHITSSPRYPQANGEAERAVQTVKRLLLKSEDPYLALLSYRATPLKLGFSPAELLMEETLGPHFQPQTNNCSHTYLIKGQ</sequence>
<dbReference type="PROSITE" id="PS50994">
    <property type="entry name" value="INTEGRASE"/>
    <property type="match status" value="1"/>
</dbReference>
<protein>
    <recommendedName>
        <fullName evidence="1">Integrase catalytic domain-containing protein</fullName>
    </recommendedName>
</protein>
<proteinExistence type="predicted"/>
<feature type="domain" description="Integrase catalytic" evidence="1">
    <location>
        <begin position="1"/>
        <end position="40"/>
    </location>
</feature>
<dbReference type="Gene3D" id="3.30.420.10">
    <property type="entry name" value="Ribonuclease H-like superfamily/Ribonuclease H"/>
    <property type="match status" value="1"/>
</dbReference>
<dbReference type="InParanoid" id="A0A1X7TY25"/>
<dbReference type="InterPro" id="IPR001584">
    <property type="entry name" value="Integrase_cat-core"/>
</dbReference>
<evidence type="ECO:0000313" key="2">
    <source>
        <dbReference type="EnsemblMetazoa" id="Aqu2.1.20009_001"/>
    </source>
</evidence>
<dbReference type="AlphaFoldDB" id="A0A1X7TY25"/>
<accession>A0A1X7TY25</accession>
<dbReference type="GO" id="GO:0015074">
    <property type="term" value="P:DNA integration"/>
    <property type="evidence" value="ECO:0007669"/>
    <property type="project" value="InterPro"/>
</dbReference>
<dbReference type="InterPro" id="IPR012337">
    <property type="entry name" value="RNaseH-like_sf"/>
</dbReference>
<dbReference type="EnsemblMetazoa" id="Aqu2.1.20009_001">
    <property type="protein sequence ID" value="Aqu2.1.20009_001"/>
    <property type="gene ID" value="Aqu2.1.20009"/>
</dbReference>
<reference evidence="2" key="1">
    <citation type="submission" date="2017-05" db="UniProtKB">
        <authorList>
            <consortium name="EnsemblMetazoa"/>
        </authorList>
    </citation>
    <scope>IDENTIFICATION</scope>
</reference>
<organism evidence="2">
    <name type="scientific">Amphimedon queenslandica</name>
    <name type="common">Sponge</name>
    <dbReference type="NCBI Taxonomy" id="400682"/>
    <lineage>
        <taxon>Eukaryota</taxon>
        <taxon>Metazoa</taxon>
        <taxon>Porifera</taxon>
        <taxon>Demospongiae</taxon>
        <taxon>Heteroscleromorpha</taxon>
        <taxon>Haplosclerida</taxon>
        <taxon>Niphatidae</taxon>
        <taxon>Amphimedon</taxon>
    </lineage>
</organism>
<evidence type="ECO:0000259" key="1">
    <source>
        <dbReference type="PROSITE" id="PS50994"/>
    </source>
</evidence>
<dbReference type="PANTHER" id="PTHR37984">
    <property type="entry name" value="PROTEIN CBG26694"/>
    <property type="match status" value="1"/>
</dbReference>
<dbReference type="InterPro" id="IPR036397">
    <property type="entry name" value="RNaseH_sf"/>
</dbReference>
<dbReference type="GO" id="GO:0003676">
    <property type="term" value="F:nucleic acid binding"/>
    <property type="evidence" value="ECO:0007669"/>
    <property type="project" value="InterPro"/>
</dbReference>
<dbReference type="InterPro" id="IPR050951">
    <property type="entry name" value="Retrovirus_Pol_polyprotein"/>
</dbReference>
<dbReference type="PANTHER" id="PTHR37984:SF9">
    <property type="entry name" value="INTEGRASE CATALYTIC DOMAIN-CONTAINING PROTEIN"/>
    <property type="match status" value="1"/>
</dbReference>
<dbReference type="SUPFAM" id="SSF53098">
    <property type="entry name" value="Ribonuclease H-like"/>
    <property type="match status" value="1"/>
</dbReference>
<dbReference type="STRING" id="400682.A0A1X7TY25"/>